<keyword evidence="4" id="KW-0285">Flavoprotein</keyword>
<evidence type="ECO:0000259" key="11">
    <source>
        <dbReference type="Pfam" id="PF22620"/>
    </source>
</evidence>
<name>A0ABU0W1U8_9RHOB</name>
<keyword evidence="6" id="KW-0479">Metal-binding</keyword>
<evidence type="ECO:0000313" key="12">
    <source>
        <dbReference type="EMBL" id="MDQ2067952.1"/>
    </source>
</evidence>
<dbReference type="Gene3D" id="3.40.50.720">
    <property type="entry name" value="NAD(P)-binding Rossmann-like Domain"/>
    <property type="match status" value="1"/>
</dbReference>
<evidence type="ECO:0000313" key="13">
    <source>
        <dbReference type="Proteomes" id="UP001239680"/>
    </source>
</evidence>
<comment type="caution">
    <text evidence="12">The sequence shown here is derived from an EMBL/GenBank/DDBJ whole genome shotgun (WGS) entry which is preliminary data.</text>
</comment>
<evidence type="ECO:0000259" key="10">
    <source>
        <dbReference type="Pfam" id="PF00724"/>
    </source>
</evidence>
<dbReference type="InterPro" id="IPR036188">
    <property type="entry name" value="FAD/NAD-bd_sf"/>
</dbReference>
<dbReference type="SUPFAM" id="SSF51395">
    <property type="entry name" value="FMN-linked oxidoreductases"/>
    <property type="match status" value="1"/>
</dbReference>
<evidence type="ECO:0000256" key="2">
    <source>
        <dbReference type="ARBA" id="ARBA00001966"/>
    </source>
</evidence>
<sequence length="696" mass="77329">MQTDDRYKILFEPVQIGPKVAPNRFYQVPHCTGMGTTMPQSTAKFREVKAEGGWGVINTEICMVHPTADSYPFSIENIWDDSDLPGMRLMVDAVHRQKALAGVELGHGGSVSHNRMSRERPISAMPRFVNNLPSMVRQATREDLKEIRDYHRAAARRARDIGFDIIYVYASHAIGLAYDLLSPKMNQMRRDEYGGEFVNRVRFLRELLEDTKQEVGDDCAVAIRFGTDELVGADGFTCTDDGRRVVETLGEMPDLWDVNVNDCDFDMMTARFTDEGFQEPFTAFVKQVTTKPVVGVGRYTSPDRMVSLIRKGHLDMIGAARPSIADPFLPNKIRENRIEDIRECVGCNICLMTKNAGGPIRCTQNPTVGEEWRRGWHPEKFPRKRSEKKFLVIGGGPSGLETAVTLGKRGYEVTLFEGDKELGGRSLRESRLPGLSSYRRVADYRIGQLHKLPNVTTYLGNPVSAEDLEGHDFDHIVVADGAKWMDDGIGRFNRTAIPRTADARVYTPDDVMAGVSITGNVIVYDEESYIMGGVIAEALKLAGAEVTLVTSDSDVSNMLRFTGEKSMVYRRLSDLGVKMVTHHIVTSITAGQAQLTQLHTHAAQDVAADAVVVVGMRKPGSALFDAISQRAEVLAGKVGVTQVGDAWSPGTMAEAVYSGHKFAREFDMPKREGVGFRRERLVVHSLEDLDAMEDFH</sequence>
<comment type="cofactor">
    <cofactor evidence="1">
        <name>FMN</name>
        <dbReference type="ChEBI" id="CHEBI:58210"/>
    </cofactor>
</comment>
<dbReference type="Pfam" id="PF22620">
    <property type="entry name" value="OYE-like_second_a-b"/>
    <property type="match status" value="1"/>
</dbReference>
<gene>
    <name evidence="12" type="ORF">Q9295_16380</name>
</gene>
<keyword evidence="8" id="KW-0408">Iron</keyword>
<dbReference type="PANTHER" id="PTHR42917">
    <property type="entry name" value="2,4-DIENOYL-COA REDUCTASE"/>
    <property type="match status" value="1"/>
</dbReference>
<dbReference type="InterPro" id="IPR051793">
    <property type="entry name" value="NADH:flavin_oxidoreductase"/>
</dbReference>
<dbReference type="Gene3D" id="3.20.20.70">
    <property type="entry name" value="Aldolase class I"/>
    <property type="match status" value="1"/>
</dbReference>
<keyword evidence="13" id="KW-1185">Reference proteome</keyword>
<evidence type="ECO:0000256" key="6">
    <source>
        <dbReference type="ARBA" id="ARBA00022723"/>
    </source>
</evidence>
<dbReference type="InterPro" id="IPR054428">
    <property type="entry name" value="TMADH/DMDH/HD_second_a-b"/>
</dbReference>
<protein>
    <submittedName>
        <fullName evidence="12">FAD-dependent oxidoreductase</fullName>
    </submittedName>
</protein>
<comment type="similarity">
    <text evidence="3">In the N-terminal section; belongs to the NADH:flavin oxidoreductase/NADH oxidase family.</text>
</comment>
<accession>A0ABU0W1U8</accession>
<evidence type="ECO:0000256" key="4">
    <source>
        <dbReference type="ARBA" id="ARBA00022630"/>
    </source>
</evidence>
<dbReference type="Pfam" id="PF00724">
    <property type="entry name" value="Oxidored_FMN"/>
    <property type="match status" value="1"/>
</dbReference>
<evidence type="ECO:0000256" key="3">
    <source>
        <dbReference type="ARBA" id="ARBA00011048"/>
    </source>
</evidence>
<dbReference type="EMBL" id="JAVDBT010000019">
    <property type="protein sequence ID" value="MDQ2067952.1"/>
    <property type="molecule type" value="Genomic_DNA"/>
</dbReference>
<keyword evidence="5" id="KW-0288">FMN</keyword>
<dbReference type="SUPFAM" id="SSF51905">
    <property type="entry name" value="FAD/NAD(P)-binding domain"/>
    <property type="match status" value="1"/>
</dbReference>
<dbReference type="PANTHER" id="PTHR42917:SF2">
    <property type="entry name" value="2,4-DIENOYL-COA REDUCTASE [(2E)-ENOYL-COA-PRODUCING]"/>
    <property type="match status" value="1"/>
</dbReference>
<dbReference type="Pfam" id="PF13450">
    <property type="entry name" value="NAD_binding_8"/>
    <property type="match status" value="1"/>
</dbReference>
<keyword evidence="7" id="KW-0560">Oxidoreductase</keyword>
<evidence type="ECO:0000256" key="8">
    <source>
        <dbReference type="ARBA" id="ARBA00023004"/>
    </source>
</evidence>
<organism evidence="12 13">
    <name type="scientific">Pseudogemmobacter lacusdianii</name>
    <dbReference type="NCBI Taxonomy" id="3069608"/>
    <lineage>
        <taxon>Bacteria</taxon>
        <taxon>Pseudomonadati</taxon>
        <taxon>Pseudomonadota</taxon>
        <taxon>Alphaproteobacteria</taxon>
        <taxon>Rhodobacterales</taxon>
        <taxon>Paracoccaceae</taxon>
        <taxon>Pseudogemmobacter</taxon>
    </lineage>
</organism>
<evidence type="ECO:0000256" key="5">
    <source>
        <dbReference type="ARBA" id="ARBA00022643"/>
    </source>
</evidence>
<feature type="domain" description="NADH:flavin oxidoreductase/NADH oxidase N-terminal" evidence="10">
    <location>
        <begin position="10"/>
        <end position="337"/>
    </location>
</feature>
<proteinExistence type="inferred from homology"/>
<dbReference type="InterPro" id="IPR013785">
    <property type="entry name" value="Aldolase_TIM"/>
</dbReference>
<dbReference type="Proteomes" id="UP001239680">
    <property type="component" value="Unassembled WGS sequence"/>
</dbReference>
<reference evidence="12 13" key="1">
    <citation type="submission" date="2023-08" db="EMBL/GenBank/DDBJ databases">
        <title>Characterization of two Paracoccaceae strains isolated from Phycosphere and proposal of Xinfangfangia lacusdiani sp. nov.</title>
        <authorList>
            <person name="Deng Y."/>
            <person name="Zhang Y.Q."/>
        </authorList>
    </citation>
    <scope>NUCLEOTIDE SEQUENCE [LARGE SCALE GENOMIC DNA]</scope>
    <source>
        <strain evidence="12 13">CPCC 101601</strain>
    </source>
</reference>
<evidence type="ECO:0000256" key="1">
    <source>
        <dbReference type="ARBA" id="ARBA00001917"/>
    </source>
</evidence>
<comment type="cofactor">
    <cofactor evidence="2">
        <name>[4Fe-4S] cluster</name>
        <dbReference type="ChEBI" id="CHEBI:49883"/>
    </cofactor>
</comment>
<dbReference type="InterPro" id="IPR001155">
    <property type="entry name" value="OxRdtase_FMN_N"/>
</dbReference>
<evidence type="ECO:0000256" key="7">
    <source>
        <dbReference type="ARBA" id="ARBA00023002"/>
    </source>
</evidence>
<feature type="domain" description="TMADH/DMDH/HD second alpha/beta" evidence="11">
    <location>
        <begin position="507"/>
        <end position="601"/>
    </location>
</feature>
<dbReference type="RefSeq" id="WP_306681665.1">
    <property type="nucleotide sequence ID" value="NZ_JAVDBT010000019.1"/>
</dbReference>
<evidence type="ECO:0000256" key="9">
    <source>
        <dbReference type="ARBA" id="ARBA00023014"/>
    </source>
</evidence>
<keyword evidence="9" id="KW-0411">Iron-sulfur</keyword>
<dbReference type="Gene3D" id="3.50.50.60">
    <property type="entry name" value="FAD/NAD(P)-binding domain"/>
    <property type="match status" value="1"/>
</dbReference>